<gene>
    <name evidence="1" type="ORF">CROQUDRAFT_11217</name>
</gene>
<comment type="caution">
    <text evidence="1">The sequence shown here is derived from an EMBL/GenBank/DDBJ whole genome shotgun (WGS) entry which is preliminary data.</text>
</comment>
<protein>
    <submittedName>
        <fullName evidence="1">Uncharacterized protein</fullName>
    </submittedName>
</protein>
<dbReference type="Proteomes" id="UP000886653">
    <property type="component" value="Unassembled WGS sequence"/>
</dbReference>
<keyword evidence="2" id="KW-1185">Reference proteome</keyword>
<feature type="non-terminal residue" evidence="1">
    <location>
        <position position="129"/>
    </location>
</feature>
<organism evidence="1 2">
    <name type="scientific">Cronartium quercuum f. sp. fusiforme G11</name>
    <dbReference type="NCBI Taxonomy" id="708437"/>
    <lineage>
        <taxon>Eukaryota</taxon>
        <taxon>Fungi</taxon>
        <taxon>Dikarya</taxon>
        <taxon>Basidiomycota</taxon>
        <taxon>Pucciniomycotina</taxon>
        <taxon>Pucciniomycetes</taxon>
        <taxon>Pucciniales</taxon>
        <taxon>Coleosporiaceae</taxon>
        <taxon>Cronartium</taxon>
    </lineage>
</organism>
<dbReference type="EMBL" id="MU167461">
    <property type="protein sequence ID" value="KAG0140246.1"/>
    <property type="molecule type" value="Genomic_DNA"/>
</dbReference>
<evidence type="ECO:0000313" key="1">
    <source>
        <dbReference type="EMBL" id="KAG0140246.1"/>
    </source>
</evidence>
<feature type="non-terminal residue" evidence="1">
    <location>
        <position position="1"/>
    </location>
</feature>
<proteinExistence type="predicted"/>
<accession>A0A9P6N670</accession>
<reference evidence="1" key="1">
    <citation type="submission" date="2013-11" db="EMBL/GenBank/DDBJ databases">
        <title>Genome sequence of the fusiform rust pathogen reveals effectors for host alternation and coevolution with pine.</title>
        <authorList>
            <consortium name="DOE Joint Genome Institute"/>
            <person name="Smith K."/>
            <person name="Pendleton A."/>
            <person name="Kubisiak T."/>
            <person name="Anderson C."/>
            <person name="Salamov A."/>
            <person name="Aerts A."/>
            <person name="Riley R."/>
            <person name="Clum A."/>
            <person name="Lindquist E."/>
            <person name="Ence D."/>
            <person name="Campbell M."/>
            <person name="Kronenberg Z."/>
            <person name="Feau N."/>
            <person name="Dhillon B."/>
            <person name="Hamelin R."/>
            <person name="Burleigh J."/>
            <person name="Smith J."/>
            <person name="Yandell M."/>
            <person name="Nelson C."/>
            <person name="Grigoriev I."/>
            <person name="Davis J."/>
        </authorList>
    </citation>
    <scope>NUCLEOTIDE SEQUENCE</scope>
    <source>
        <strain evidence="1">G11</strain>
    </source>
</reference>
<evidence type="ECO:0000313" key="2">
    <source>
        <dbReference type="Proteomes" id="UP000886653"/>
    </source>
</evidence>
<dbReference type="AlphaFoldDB" id="A0A9P6N670"/>
<sequence>FDVTTSIRISNKLHSTHSEAHGHGNSYISYILQSCKWTNCITNIVQLPKISQPLLIVKSLIPLNDEDKQKDPYLLIPLVLNASVVYDIYGGYHAIQLHKAIGQLAVLHNETGTFGIGYPTLSIVELTNI</sequence>
<name>A0A9P6N670_9BASI</name>